<evidence type="ECO:0000256" key="2">
    <source>
        <dbReference type="ARBA" id="ARBA00029447"/>
    </source>
</evidence>
<gene>
    <name evidence="5" type="ORF">OE105_01860</name>
</gene>
<dbReference type="AlphaFoldDB" id="A0A9E8RXM6"/>
<dbReference type="InterPro" id="IPR004089">
    <property type="entry name" value="MCPsignal_dom"/>
</dbReference>
<dbReference type="GO" id="GO:0016020">
    <property type="term" value="C:membrane"/>
    <property type="evidence" value="ECO:0007669"/>
    <property type="project" value="InterPro"/>
</dbReference>
<dbReference type="SMART" id="SM00283">
    <property type="entry name" value="MA"/>
    <property type="match status" value="1"/>
</dbReference>
<dbReference type="GO" id="GO:0006935">
    <property type="term" value="P:chemotaxis"/>
    <property type="evidence" value="ECO:0007669"/>
    <property type="project" value="InterPro"/>
</dbReference>
<dbReference type="KEGG" id="fhl:OE105_01860"/>
<reference evidence="5" key="1">
    <citation type="submission" date="2022-09" db="EMBL/GenBank/DDBJ databases">
        <title>Complete Genomes of Fervidibacillus albus and Fervidibacillus halotolerans isolated from tidal flat sediments.</title>
        <authorList>
            <person name="Kwon K.K."/>
            <person name="Yang S.-H."/>
            <person name="Park M.J."/>
            <person name="Oh H.-M."/>
        </authorList>
    </citation>
    <scope>NUCLEOTIDE SEQUENCE</scope>
    <source>
        <strain evidence="5">MEBiC13594</strain>
    </source>
</reference>
<sequence>MSQAYDEEIMKGLQREYEKGKEDMKNEIMSVSENLVALAQETESSVETVSKEFHTVNQRTTESNQQALTAKTFAQEGLRKLNDSMERVHLIIQMIEDVAKTIDSLGKSSEKIAKIVYIVQEIADRTNLLALNSAIEAARAGEHGRGFAVVSKEVKKLAEQTKNSISEIQSIITTTDNDTKQVVHMVKEMQQLVYTGTNTFREGNESFHKVVHSIEQSGSVVSTVYEQIENLNKAVKDIEGATNRVRTSAEQLREVAFKS</sequence>
<keyword evidence="1 3" id="KW-0807">Transducer</keyword>
<evidence type="ECO:0000256" key="3">
    <source>
        <dbReference type="PROSITE-ProRule" id="PRU00284"/>
    </source>
</evidence>
<feature type="domain" description="Methyl-accepting transducer" evidence="4">
    <location>
        <begin position="26"/>
        <end position="253"/>
    </location>
</feature>
<dbReference type="RefSeq" id="WP_275421047.1">
    <property type="nucleotide sequence ID" value="NZ_CP106877.1"/>
</dbReference>
<proteinExistence type="inferred from homology"/>
<name>A0A9E8RXM6_9BACI</name>
<dbReference type="PROSITE" id="PS50111">
    <property type="entry name" value="CHEMOTAXIS_TRANSDUC_2"/>
    <property type="match status" value="1"/>
</dbReference>
<evidence type="ECO:0000313" key="5">
    <source>
        <dbReference type="EMBL" id="WAA12915.1"/>
    </source>
</evidence>
<dbReference type="GO" id="GO:0004888">
    <property type="term" value="F:transmembrane signaling receptor activity"/>
    <property type="evidence" value="ECO:0007669"/>
    <property type="project" value="InterPro"/>
</dbReference>
<dbReference type="PRINTS" id="PR00260">
    <property type="entry name" value="CHEMTRNSDUCR"/>
</dbReference>
<comment type="similarity">
    <text evidence="2">Belongs to the methyl-accepting chemotaxis (MCP) protein family.</text>
</comment>
<dbReference type="SUPFAM" id="SSF58104">
    <property type="entry name" value="Methyl-accepting chemotaxis protein (MCP) signaling domain"/>
    <property type="match status" value="1"/>
</dbReference>
<dbReference type="InterPro" id="IPR004090">
    <property type="entry name" value="Chemotax_Me-accpt_rcpt"/>
</dbReference>
<dbReference type="Gene3D" id="1.10.287.950">
    <property type="entry name" value="Methyl-accepting chemotaxis protein"/>
    <property type="match status" value="1"/>
</dbReference>
<evidence type="ECO:0000256" key="1">
    <source>
        <dbReference type="ARBA" id="ARBA00023224"/>
    </source>
</evidence>
<evidence type="ECO:0000259" key="4">
    <source>
        <dbReference type="PROSITE" id="PS50111"/>
    </source>
</evidence>
<dbReference type="PANTHER" id="PTHR32089:SF112">
    <property type="entry name" value="LYSOZYME-LIKE PROTEIN-RELATED"/>
    <property type="match status" value="1"/>
</dbReference>
<accession>A0A9E8RXM6</accession>
<keyword evidence="6" id="KW-1185">Reference proteome</keyword>
<dbReference type="Proteomes" id="UP001164726">
    <property type="component" value="Chromosome"/>
</dbReference>
<dbReference type="EMBL" id="CP106877">
    <property type="protein sequence ID" value="WAA12915.1"/>
    <property type="molecule type" value="Genomic_DNA"/>
</dbReference>
<dbReference type="PANTHER" id="PTHR32089">
    <property type="entry name" value="METHYL-ACCEPTING CHEMOTAXIS PROTEIN MCPB"/>
    <property type="match status" value="1"/>
</dbReference>
<evidence type="ECO:0000313" key="6">
    <source>
        <dbReference type="Proteomes" id="UP001164726"/>
    </source>
</evidence>
<organism evidence="5 6">
    <name type="scientific">Fervidibacillus halotolerans</name>
    <dbReference type="NCBI Taxonomy" id="2980027"/>
    <lineage>
        <taxon>Bacteria</taxon>
        <taxon>Bacillati</taxon>
        <taxon>Bacillota</taxon>
        <taxon>Bacilli</taxon>
        <taxon>Bacillales</taxon>
        <taxon>Bacillaceae</taxon>
        <taxon>Fervidibacillus</taxon>
    </lineage>
</organism>
<protein>
    <submittedName>
        <fullName evidence="5">Methyl-accepting chemotaxis protein</fullName>
    </submittedName>
</protein>
<dbReference type="Pfam" id="PF00015">
    <property type="entry name" value="MCPsignal"/>
    <property type="match status" value="1"/>
</dbReference>
<dbReference type="GO" id="GO:0007165">
    <property type="term" value="P:signal transduction"/>
    <property type="evidence" value="ECO:0007669"/>
    <property type="project" value="UniProtKB-KW"/>
</dbReference>